<keyword evidence="1" id="KW-0175">Coiled coil</keyword>
<reference evidence="2" key="1">
    <citation type="submission" date="2018-06" db="EMBL/GenBank/DDBJ databases">
        <authorList>
            <person name="Zhirakovskaya E."/>
        </authorList>
    </citation>
    <scope>NUCLEOTIDE SEQUENCE</scope>
</reference>
<feature type="coiled-coil region" evidence="1">
    <location>
        <begin position="84"/>
        <end position="111"/>
    </location>
</feature>
<protein>
    <recommendedName>
        <fullName evidence="3">AraC family transcriptional regulator</fullName>
    </recommendedName>
</protein>
<evidence type="ECO:0008006" key="3">
    <source>
        <dbReference type="Google" id="ProtNLM"/>
    </source>
</evidence>
<evidence type="ECO:0000256" key="1">
    <source>
        <dbReference type="SAM" id="Coils"/>
    </source>
</evidence>
<name>A0A3B0Y0P5_9ZZZZ</name>
<gene>
    <name evidence="2" type="ORF">MNBD_GAMMA10-1833</name>
</gene>
<dbReference type="EMBL" id="UOFJ01000287">
    <property type="protein sequence ID" value="VAW67669.1"/>
    <property type="molecule type" value="Genomic_DNA"/>
</dbReference>
<dbReference type="AlphaFoldDB" id="A0A3B0Y0P5"/>
<accession>A0A3B0Y0P5</accession>
<evidence type="ECO:0000313" key="2">
    <source>
        <dbReference type="EMBL" id="VAW67669.1"/>
    </source>
</evidence>
<organism evidence="2">
    <name type="scientific">hydrothermal vent metagenome</name>
    <dbReference type="NCBI Taxonomy" id="652676"/>
    <lineage>
        <taxon>unclassified sequences</taxon>
        <taxon>metagenomes</taxon>
        <taxon>ecological metagenomes</taxon>
    </lineage>
</organism>
<proteinExistence type="predicted"/>
<sequence length="231" mass="25977">MLYSFKIHEGAHVKVKPAKVKPVKIKPVKIMLMKVSPVKVNVVKVNILLAVLCSILFSNVVYAQDVQPGEAQQQETEQQAATPQDGVHQNIQNLKNEVIELNRDLFILEEDLLFSANTQVSVFLSMDTDVLFKLDSVQLKLNDKVVSNYLYTEREIKALKRGGVQRLYIGNLTSGEHELTAFFIGRGPSNRNFKRGASKTIEKSGDASYIELKITGESSKEQPDFVVKVWE</sequence>